<dbReference type="RefSeq" id="WP_122236472.1">
    <property type="nucleotide sequence ID" value="NZ_LJRI01000227.1"/>
</dbReference>
<protein>
    <submittedName>
        <fullName evidence="1">Uncharacterized protein</fullName>
    </submittedName>
</protein>
<dbReference type="AlphaFoldDB" id="A0A0Q0CDB6"/>
<sequence length="69" mass="7574">MGLANRMQETQGVPMGLTMILFTMIAAWVVAAMAMLWGVLRIARRHYPIAQADIDMSRPSKTSHLSAAS</sequence>
<gene>
    <name evidence="1" type="ORF">ALO94_03127</name>
</gene>
<comment type="caution">
    <text evidence="1">The sequence shown here is derived from an EMBL/GenBank/DDBJ whole genome shotgun (WGS) entry which is preliminary data.</text>
</comment>
<evidence type="ECO:0000313" key="1">
    <source>
        <dbReference type="EMBL" id="KPZ09230.1"/>
    </source>
</evidence>
<name>A0A0Q0CDB6_PSESX</name>
<reference evidence="1 2" key="1">
    <citation type="submission" date="2015-09" db="EMBL/GenBank/DDBJ databases">
        <title>Genome announcement of multiple Pseudomonas syringae strains.</title>
        <authorList>
            <person name="Thakur S."/>
            <person name="Wang P.W."/>
            <person name="Gong Y."/>
            <person name="Weir B.S."/>
            <person name="Guttman D.S."/>
        </authorList>
    </citation>
    <scope>NUCLEOTIDE SEQUENCE [LARGE SCALE GENOMIC DNA]</scope>
    <source>
        <strain evidence="1 2">ICMP16929</strain>
    </source>
</reference>
<proteinExistence type="predicted"/>
<organism evidence="1 2">
    <name type="scientific">Pseudomonas syringae pv. spinaceae</name>
    <dbReference type="NCBI Taxonomy" id="264459"/>
    <lineage>
        <taxon>Bacteria</taxon>
        <taxon>Pseudomonadati</taxon>
        <taxon>Pseudomonadota</taxon>
        <taxon>Gammaproteobacteria</taxon>
        <taxon>Pseudomonadales</taxon>
        <taxon>Pseudomonadaceae</taxon>
        <taxon>Pseudomonas</taxon>
        <taxon>Pseudomonas syringae</taxon>
    </lineage>
</organism>
<accession>A0A0Q0CDB6</accession>
<dbReference type="PATRIC" id="fig|264459.3.peg.5013"/>
<evidence type="ECO:0000313" key="2">
    <source>
        <dbReference type="Proteomes" id="UP000050384"/>
    </source>
</evidence>
<dbReference type="EMBL" id="LJRI01000227">
    <property type="protein sequence ID" value="KPZ09230.1"/>
    <property type="molecule type" value="Genomic_DNA"/>
</dbReference>
<dbReference type="Proteomes" id="UP000050384">
    <property type="component" value="Unassembled WGS sequence"/>
</dbReference>